<keyword evidence="11 21" id="KW-0472">Membrane</keyword>
<dbReference type="Gene3D" id="3.20.20.80">
    <property type="entry name" value="Glycosidases"/>
    <property type="match status" value="2"/>
</dbReference>
<evidence type="ECO:0000256" key="13">
    <source>
        <dbReference type="ARBA" id="ARBA00023277"/>
    </source>
</evidence>
<dbReference type="GO" id="GO:0009986">
    <property type="term" value="C:cell surface"/>
    <property type="evidence" value="ECO:0007669"/>
    <property type="project" value="TreeGrafter"/>
</dbReference>
<evidence type="ECO:0000256" key="3">
    <source>
        <dbReference type="ARBA" id="ARBA00004401"/>
    </source>
</evidence>
<evidence type="ECO:0000256" key="19">
    <source>
        <dbReference type="RuleBase" id="RU004335"/>
    </source>
</evidence>
<proteinExistence type="inferred from homology"/>
<dbReference type="PANTHER" id="PTHR16631:SF17">
    <property type="entry name" value="GLUCAN ENDO-1,3-BETA-GLUCOSIDASE BTGC"/>
    <property type="match status" value="1"/>
</dbReference>
<dbReference type="OrthoDB" id="68336at2759"/>
<dbReference type="GO" id="GO:0005886">
    <property type="term" value="C:plasma membrane"/>
    <property type="evidence" value="ECO:0007669"/>
    <property type="project" value="UniProtKB-SubCell"/>
</dbReference>
<dbReference type="SUPFAM" id="SSF51445">
    <property type="entry name" value="(Trans)glycosidases"/>
    <property type="match status" value="1"/>
</dbReference>
<protein>
    <recommendedName>
        <fullName evidence="5">glucan endo-1,3-beta-D-glucosidase</fullName>
        <ecNumber evidence="5">3.2.1.39</ecNumber>
    </recommendedName>
    <alternativeName>
        <fullName evidence="18">Endo-1,3-beta-glucanase btgC</fullName>
    </alternativeName>
    <alternativeName>
        <fullName evidence="17">Laminarinase btgC</fullName>
    </alternativeName>
</protein>
<keyword evidence="15" id="KW-0624">Polysaccharide degradation</keyword>
<comment type="function">
    <text evidence="16">Glucanases play a role in cell expansion during growth, in cell-cell fusion during mating, and in spore release during sporulation. This enzyme may be involved in beta-glucan degradation. Active on laminarin and lichenan.</text>
</comment>
<evidence type="ECO:0000256" key="10">
    <source>
        <dbReference type="ARBA" id="ARBA00022801"/>
    </source>
</evidence>
<evidence type="ECO:0000256" key="15">
    <source>
        <dbReference type="ARBA" id="ARBA00023326"/>
    </source>
</evidence>
<accession>A0A9P6EF44</accession>
<keyword evidence="8" id="KW-0964">Secreted</keyword>
<evidence type="ECO:0000256" key="20">
    <source>
        <dbReference type="SAM" id="MobiDB-lite"/>
    </source>
</evidence>
<evidence type="ECO:0000256" key="14">
    <source>
        <dbReference type="ARBA" id="ARBA00023316"/>
    </source>
</evidence>
<dbReference type="Pfam" id="PF00332">
    <property type="entry name" value="Glyco_hydro_17"/>
    <property type="match status" value="1"/>
</dbReference>
<evidence type="ECO:0000256" key="6">
    <source>
        <dbReference type="ARBA" id="ARBA00022475"/>
    </source>
</evidence>
<keyword evidence="12" id="KW-0325">Glycoprotein</keyword>
<keyword evidence="21" id="KW-1133">Transmembrane helix</keyword>
<evidence type="ECO:0000256" key="17">
    <source>
        <dbReference type="ARBA" id="ARBA00042373"/>
    </source>
</evidence>
<keyword evidence="6" id="KW-1003">Cell membrane</keyword>
<evidence type="ECO:0000256" key="5">
    <source>
        <dbReference type="ARBA" id="ARBA00012780"/>
    </source>
</evidence>
<name>A0A9P6EF44_9AGAR</name>
<comment type="similarity">
    <text evidence="4 19">Belongs to the glycosyl hydrolase 17 family.</text>
</comment>
<dbReference type="InterPro" id="IPR000490">
    <property type="entry name" value="Glyco_hydro_17"/>
</dbReference>
<keyword evidence="21" id="KW-0812">Transmembrane</keyword>
<dbReference type="InterPro" id="IPR050732">
    <property type="entry name" value="Beta-glucan_modifiers"/>
</dbReference>
<evidence type="ECO:0000256" key="16">
    <source>
        <dbReference type="ARBA" id="ARBA00037649"/>
    </source>
</evidence>
<comment type="catalytic activity">
    <reaction evidence="1">
        <text>Hydrolysis of (1-&gt;3)-beta-D-glucosidic linkages in (1-&gt;3)-beta-D-glucans.</text>
        <dbReference type="EC" id="3.2.1.39"/>
    </reaction>
</comment>
<dbReference type="PANTHER" id="PTHR16631">
    <property type="entry name" value="GLUCAN 1,3-BETA-GLUCOSIDASE"/>
    <property type="match status" value="1"/>
</dbReference>
<keyword evidence="13" id="KW-0119">Carbohydrate metabolism</keyword>
<dbReference type="GO" id="GO:0000272">
    <property type="term" value="P:polysaccharide catabolic process"/>
    <property type="evidence" value="ECO:0007669"/>
    <property type="project" value="UniProtKB-KW"/>
</dbReference>
<dbReference type="AlphaFoldDB" id="A0A9P6EF44"/>
<comment type="subcellular location">
    <subcellularLocation>
        <location evidence="3">Cell membrane</location>
        <topology evidence="3">Single-pass type II membrane protein</topology>
    </subcellularLocation>
    <subcellularLocation>
        <location evidence="2">Secreted</location>
        <location evidence="2">Cell wall</location>
    </subcellularLocation>
</comment>
<keyword evidence="9" id="KW-0732">Signal</keyword>
<dbReference type="GO" id="GO:0005576">
    <property type="term" value="C:extracellular region"/>
    <property type="evidence" value="ECO:0007669"/>
    <property type="project" value="TreeGrafter"/>
</dbReference>
<dbReference type="Proteomes" id="UP000807306">
    <property type="component" value="Unassembled WGS sequence"/>
</dbReference>
<dbReference type="EC" id="3.2.1.39" evidence="5"/>
<evidence type="ECO:0000256" key="2">
    <source>
        <dbReference type="ARBA" id="ARBA00004191"/>
    </source>
</evidence>
<evidence type="ECO:0000256" key="1">
    <source>
        <dbReference type="ARBA" id="ARBA00000382"/>
    </source>
</evidence>
<keyword evidence="10 22" id="KW-0378">Hydrolase</keyword>
<keyword evidence="7" id="KW-0134">Cell wall</keyword>
<evidence type="ECO:0000313" key="22">
    <source>
        <dbReference type="EMBL" id="KAF9528383.1"/>
    </source>
</evidence>
<dbReference type="EMBL" id="MU157853">
    <property type="protein sequence ID" value="KAF9528383.1"/>
    <property type="molecule type" value="Genomic_DNA"/>
</dbReference>
<evidence type="ECO:0000256" key="18">
    <source>
        <dbReference type="ARBA" id="ARBA00043078"/>
    </source>
</evidence>
<feature type="transmembrane region" description="Helical" evidence="21">
    <location>
        <begin position="36"/>
        <end position="59"/>
    </location>
</feature>
<evidence type="ECO:0000256" key="21">
    <source>
        <dbReference type="SAM" id="Phobius"/>
    </source>
</evidence>
<gene>
    <name evidence="22" type="ORF">CPB83DRAFT_854517</name>
</gene>
<evidence type="ECO:0000256" key="12">
    <source>
        <dbReference type="ARBA" id="ARBA00023180"/>
    </source>
</evidence>
<keyword evidence="23" id="KW-1185">Reference proteome</keyword>
<evidence type="ECO:0000256" key="8">
    <source>
        <dbReference type="ARBA" id="ARBA00022525"/>
    </source>
</evidence>
<dbReference type="InterPro" id="IPR017853">
    <property type="entry name" value="GH"/>
</dbReference>
<sequence>MNKEGATGESKPYTYHRANFAETVDKNRAKSRRARLVVITCVVGLIVLIAGSVVLGVLLGQSKLRASGGAKNSTSGASSGPPSADTSVPDDASNFKADSRLHKAFYGMAYTPSGALPDYGCTSTLDHVVQDIQLLSQLTSRIRLYAADCDQSALVLEAIKRTKVDMQVYLGNFVVATDDSAYTRQKATIKAAIEKYGTKNIAGVTVGNEFMLNYVLDNNLKTPDDPGAAAGATLLKSKISDTRQMLSDMNLDKTIPVGTSDAGSYFNTEVLKSVDYALSNVHPWFANQTVQNGASWTRNFFDETNVQPAALLSNKPKMYIAETGWPTKSLDAGNANNGGSDASEANLQVFLNTFVCKANTDGVPYFFFEFLDEEWKEKKYGGVEGFWGLFDKNYNLKKLTLPTCISDAS</sequence>
<organism evidence="22 23">
    <name type="scientific">Crepidotus variabilis</name>
    <dbReference type="NCBI Taxonomy" id="179855"/>
    <lineage>
        <taxon>Eukaryota</taxon>
        <taxon>Fungi</taxon>
        <taxon>Dikarya</taxon>
        <taxon>Basidiomycota</taxon>
        <taxon>Agaricomycotina</taxon>
        <taxon>Agaricomycetes</taxon>
        <taxon>Agaricomycetidae</taxon>
        <taxon>Agaricales</taxon>
        <taxon>Agaricineae</taxon>
        <taxon>Crepidotaceae</taxon>
        <taxon>Crepidotus</taxon>
    </lineage>
</organism>
<dbReference type="GO" id="GO:0009277">
    <property type="term" value="C:fungal-type cell wall"/>
    <property type="evidence" value="ECO:0007669"/>
    <property type="project" value="TreeGrafter"/>
</dbReference>
<reference evidence="22" key="1">
    <citation type="submission" date="2020-11" db="EMBL/GenBank/DDBJ databases">
        <authorList>
            <consortium name="DOE Joint Genome Institute"/>
            <person name="Ahrendt S."/>
            <person name="Riley R."/>
            <person name="Andreopoulos W."/>
            <person name="Labutti K."/>
            <person name="Pangilinan J."/>
            <person name="Ruiz-Duenas F.J."/>
            <person name="Barrasa J.M."/>
            <person name="Sanchez-Garcia M."/>
            <person name="Camarero S."/>
            <person name="Miyauchi S."/>
            <person name="Serrano A."/>
            <person name="Linde D."/>
            <person name="Babiker R."/>
            <person name="Drula E."/>
            <person name="Ayuso-Fernandez I."/>
            <person name="Pacheco R."/>
            <person name="Padilla G."/>
            <person name="Ferreira P."/>
            <person name="Barriuso J."/>
            <person name="Kellner H."/>
            <person name="Castanera R."/>
            <person name="Alfaro M."/>
            <person name="Ramirez L."/>
            <person name="Pisabarro A.G."/>
            <person name="Kuo A."/>
            <person name="Tritt A."/>
            <person name="Lipzen A."/>
            <person name="He G."/>
            <person name="Yan M."/>
            <person name="Ng V."/>
            <person name="Cullen D."/>
            <person name="Martin F."/>
            <person name="Rosso M.-N."/>
            <person name="Henrissat B."/>
            <person name="Hibbett D."/>
            <person name="Martinez A.T."/>
            <person name="Grigoriev I.V."/>
        </authorList>
    </citation>
    <scope>NUCLEOTIDE SEQUENCE</scope>
    <source>
        <strain evidence="22">CBS 506.95</strain>
    </source>
</reference>
<evidence type="ECO:0000256" key="7">
    <source>
        <dbReference type="ARBA" id="ARBA00022512"/>
    </source>
</evidence>
<evidence type="ECO:0000256" key="4">
    <source>
        <dbReference type="ARBA" id="ARBA00008773"/>
    </source>
</evidence>
<feature type="compositionally biased region" description="Low complexity" evidence="20">
    <location>
        <begin position="73"/>
        <end position="87"/>
    </location>
</feature>
<feature type="region of interest" description="Disordered" evidence="20">
    <location>
        <begin position="67"/>
        <end position="92"/>
    </location>
</feature>
<comment type="caution">
    <text evidence="22">The sequence shown here is derived from an EMBL/GenBank/DDBJ whole genome shotgun (WGS) entry which is preliminary data.</text>
</comment>
<dbReference type="GO" id="GO:0071555">
    <property type="term" value="P:cell wall organization"/>
    <property type="evidence" value="ECO:0007669"/>
    <property type="project" value="UniProtKB-KW"/>
</dbReference>
<evidence type="ECO:0000313" key="23">
    <source>
        <dbReference type="Proteomes" id="UP000807306"/>
    </source>
</evidence>
<evidence type="ECO:0000256" key="9">
    <source>
        <dbReference type="ARBA" id="ARBA00022729"/>
    </source>
</evidence>
<keyword evidence="14" id="KW-0961">Cell wall biogenesis/degradation</keyword>
<dbReference type="GO" id="GO:0042973">
    <property type="term" value="F:glucan endo-1,3-beta-D-glucosidase activity"/>
    <property type="evidence" value="ECO:0007669"/>
    <property type="project" value="UniProtKB-EC"/>
</dbReference>
<evidence type="ECO:0000256" key="11">
    <source>
        <dbReference type="ARBA" id="ARBA00023136"/>
    </source>
</evidence>